<dbReference type="Pfam" id="PF05772">
    <property type="entry name" value="NinB"/>
    <property type="match status" value="1"/>
</dbReference>
<proteinExistence type="predicted"/>
<dbReference type="SUPFAM" id="SSF103370">
    <property type="entry name" value="NinB"/>
    <property type="match status" value="1"/>
</dbReference>
<reference evidence="1 2" key="1">
    <citation type="submission" date="2019-04" db="EMBL/GenBank/DDBJ databases">
        <title>Microbes associate with the intestines of laboratory mice.</title>
        <authorList>
            <person name="Navarre W."/>
            <person name="Wong E."/>
            <person name="Huang K."/>
            <person name="Tropini C."/>
            <person name="Ng K."/>
            <person name="Yu B."/>
        </authorList>
    </citation>
    <scope>NUCLEOTIDE SEQUENCE [LARGE SCALE GENOMIC DNA]</scope>
    <source>
        <strain evidence="1 2">NM62_B4-13</strain>
    </source>
</reference>
<dbReference type="AlphaFoldDB" id="A0A4S2D1I1"/>
<evidence type="ECO:0008006" key="3">
    <source>
        <dbReference type="Google" id="ProtNLM"/>
    </source>
</evidence>
<dbReference type="Proteomes" id="UP000306631">
    <property type="component" value="Unassembled WGS sequence"/>
</dbReference>
<comment type="caution">
    <text evidence="1">The sequence shown here is derived from an EMBL/GenBank/DDBJ whole genome shotgun (WGS) entry which is preliminary data.</text>
</comment>
<evidence type="ECO:0000313" key="1">
    <source>
        <dbReference type="EMBL" id="TGY35239.1"/>
    </source>
</evidence>
<accession>A0A4S2D1I1</accession>
<name>A0A4S2D1I1_STEMA</name>
<dbReference type="InterPro" id="IPR008711">
    <property type="entry name" value="Recombinase_NinB"/>
</dbReference>
<gene>
    <name evidence="1" type="ORF">E5352_05835</name>
</gene>
<dbReference type="RefSeq" id="WP_136003892.1">
    <property type="nucleotide sequence ID" value="NZ_SRYW01000004.1"/>
</dbReference>
<dbReference type="Gene3D" id="1.10.3790.10">
    <property type="entry name" value="NinB"/>
    <property type="match status" value="1"/>
</dbReference>
<evidence type="ECO:0000313" key="2">
    <source>
        <dbReference type="Proteomes" id="UP000306631"/>
    </source>
</evidence>
<dbReference type="EMBL" id="SRYW01000004">
    <property type="protein sequence ID" value="TGY35239.1"/>
    <property type="molecule type" value="Genomic_DNA"/>
</dbReference>
<protein>
    <recommendedName>
        <fullName evidence="3">NinB family protein</fullName>
    </recommendedName>
</protein>
<sequence>MTLGTFILRAGDARARMAAAWQFACSFLELGQDVHVTVKQYKPTRSLEQNAMFHAICGEIAEQKQWAGRRIDAEGWKRLLVDAWARESNRRQGDVVPSLDGSSIVNLAMQTRRMTVADMADLITFAQWWATDNDVKLRDVAPLRDQRLADEARAAA</sequence>
<organism evidence="1 2">
    <name type="scientific">Stenotrophomonas maltophilia</name>
    <name type="common">Pseudomonas maltophilia</name>
    <name type="synonym">Xanthomonas maltophilia</name>
    <dbReference type="NCBI Taxonomy" id="40324"/>
    <lineage>
        <taxon>Bacteria</taxon>
        <taxon>Pseudomonadati</taxon>
        <taxon>Pseudomonadota</taxon>
        <taxon>Gammaproteobacteria</taxon>
        <taxon>Lysobacterales</taxon>
        <taxon>Lysobacteraceae</taxon>
        <taxon>Stenotrophomonas</taxon>
        <taxon>Stenotrophomonas maltophilia group</taxon>
    </lineage>
</organism>
<dbReference type="OrthoDB" id="6064804at2"/>
<dbReference type="InterPro" id="IPR036619">
    <property type="entry name" value="NinB_sf"/>
</dbReference>